<dbReference type="Proteomes" id="UP000219612">
    <property type="component" value="Unassembled WGS sequence"/>
</dbReference>
<dbReference type="EMBL" id="OBDY01000001">
    <property type="protein sequence ID" value="SNY13103.1"/>
    <property type="molecule type" value="Genomic_DNA"/>
</dbReference>
<protein>
    <submittedName>
        <fullName evidence="1">Uncharacterized protein</fullName>
    </submittedName>
</protein>
<evidence type="ECO:0000313" key="1">
    <source>
        <dbReference type="EMBL" id="SNY13103.1"/>
    </source>
</evidence>
<accession>A0A285FPU1</accession>
<reference evidence="1 2" key="1">
    <citation type="submission" date="2017-09" db="EMBL/GenBank/DDBJ databases">
        <authorList>
            <person name="Ehlers B."/>
            <person name="Leendertz F.H."/>
        </authorList>
    </citation>
    <scope>NUCLEOTIDE SEQUENCE [LARGE SCALE GENOMIC DNA]</scope>
    <source>
        <strain evidence="1 2">CGMCC 4.6857</strain>
    </source>
</reference>
<name>A0A285FPU1_9ACTN</name>
<proteinExistence type="predicted"/>
<sequence length="34" mass="3781">MYYIFLQVCSVGKIYGPNWTDMPGVSTVARLISA</sequence>
<dbReference type="AlphaFoldDB" id="A0A285FPU1"/>
<gene>
    <name evidence="1" type="ORF">SAMN05421748_1011064</name>
</gene>
<organism evidence="1 2">
    <name type="scientific">Paractinoplanes atraurantiacus</name>
    <dbReference type="NCBI Taxonomy" id="1036182"/>
    <lineage>
        <taxon>Bacteria</taxon>
        <taxon>Bacillati</taxon>
        <taxon>Actinomycetota</taxon>
        <taxon>Actinomycetes</taxon>
        <taxon>Micromonosporales</taxon>
        <taxon>Micromonosporaceae</taxon>
        <taxon>Paractinoplanes</taxon>
    </lineage>
</organism>
<evidence type="ECO:0000313" key="2">
    <source>
        <dbReference type="Proteomes" id="UP000219612"/>
    </source>
</evidence>
<keyword evidence="2" id="KW-1185">Reference proteome</keyword>